<feature type="region of interest" description="Disordered" evidence="1">
    <location>
        <begin position="301"/>
        <end position="324"/>
    </location>
</feature>
<evidence type="ECO:0000313" key="2">
    <source>
        <dbReference type="EMBL" id="OAG43571.1"/>
    </source>
</evidence>
<protein>
    <recommendedName>
        <fullName evidence="4">C2H2-type domain-containing protein</fullName>
    </recommendedName>
</protein>
<evidence type="ECO:0000313" key="3">
    <source>
        <dbReference type="Proteomes" id="UP000077002"/>
    </source>
</evidence>
<sequence>MVTLFPYTRTWWNGGNIADKKVENMTYMNGIDVFMVEAAEKLKDLRDIVQERQLGGNLVPPADDEEEPLPKRQKRPAHQMYPFACPFYRRNKDLYSACLEDEENQVGDIDDIYRHVTRKHRAPDHYCPCCGVSFDNRASCDEHIRGRTCEAIYPAPSFQGLTSQMRVQLDQEFNMPTTGRDDDEKWFRVFNFLFPTERSQGISPYLDADEVRTKTLLSLKVYISERGGHDTRNAMTTMIDEFSEQSLLHSASLGGVITIADSNVGASSAAKPGQHVDEDARANAATTTAIRAISTTFRPPISESPWASSLPTGGSSTQARVDYD</sequence>
<evidence type="ECO:0000256" key="1">
    <source>
        <dbReference type="SAM" id="MobiDB-lite"/>
    </source>
</evidence>
<dbReference type="OrthoDB" id="3564303at2759"/>
<keyword evidence="3" id="KW-1185">Reference proteome</keyword>
<dbReference type="Proteomes" id="UP000077002">
    <property type="component" value="Unassembled WGS sequence"/>
</dbReference>
<dbReference type="AlphaFoldDB" id="A0A177FIJ4"/>
<accession>A0A177FIJ4</accession>
<reference evidence="2 3" key="1">
    <citation type="submission" date="2016-03" db="EMBL/GenBank/DDBJ databases">
        <title>Draft genome sequence of the Fonsecaea monophora CBS 269.37.</title>
        <authorList>
            <person name="Bombassaro A."/>
            <person name="Vinicius W.A."/>
            <person name="De Hoog S."/>
            <person name="Sun J."/>
            <person name="Souza E.M."/>
            <person name="Raittz R.T."/>
            <person name="Costa F."/>
            <person name="Leao A.C."/>
            <person name="Tadra-Sfeir M.Z."/>
            <person name="Baura V."/>
            <person name="Balsanelli E."/>
            <person name="Pedrosa F.O."/>
            <person name="Moreno L.F."/>
            <person name="Steffens M.B."/>
            <person name="Xi L."/>
            <person name="Bocca A.L."/>
            <person name="Felipe M.S."/>
            <person name="Teixeira M."/>
            <person name="Telles Filho F.Q."/>
            <person name="Azevedo C.M."/>
            <person name="Gomes R."/>
            <person name="Vicente V.A."/>
        </authorList>
    </citation>
    <scope>NUCLEOTIDE SEQUENCE [LARGE SCALE GENOMIC DNA]</scope>
    <source>
        <strain evidence="2 3">CBS 269.37</strain>
    </source>
</reference>
<organism evidence="2 3">
    <name type="scientific">Fonsecaea monophora</name>
    <dbReference type="NCBI Taxonomy" id="254056"/>
    <lineage>
        <taxon>Eukaryota</taxon>
        <taxon>Fungi</taxon>
        <taxon>Dikarya</taxon>
        <taxon>Ascomycota</taxon>
        <taxon>Pezizomycotina</taxon>
        <taxon>Eurotiomycetes</taxon>
        <taxon>Chaetothyriomycetidae</taxon>
        <taxon>Chaetothyriales</taxon>
        <taxon>Herpotrichiellaceae</taxon>
        <taxon>Fonsecaea</taxon>
    </lineage>
</organism>
<evidence type="ECO:0008006" key="4">
    <source>
        <dbReference type="Google" id="ProtNLM"/>
    </source>
</evidence>
<name>A0A177FIJ4_9EURO</name>
<proteinExistence type="predicted"/>
<dbReference type="PANTHER" id="PTHR38166:SF1">
    <property type="entry name" value="C2H2-TYPE DOMAIN-CONTAINING PROTEIN"/>
    <property type="match status" value="1"/>
</dbReference>
<feature type="region of interest" description="Disordered" evidence="1">
    <location>
        <begin position="54"/>
        <end position="74"/>
    </location>
</feature>
<dbReference type="RefSeq" id="XP_022515523.1">
    <property type="nucleotide sequence ID" value="XM_022652137.1"/>
</dbReference>
<dbReference type="EMBL" id="LVKK01000009">
    <property type="protein sequence ID" value="OAG43571.1"/>
    <property type="molecule type" value="Genomic_DNA"/>
</dbReference>
<gene>
    <name evidence="2" type="ORF">AYO21_02157</name>
</gene>
<comment type="caution">
    <text evidence="2">The sequence shown here is derived from an EMBL/GenBank/DDBJ whole genome shotgun (WGS) entry which is preliminary data.</text>
</comment>
<dbReference type="PANTHER" id="PTHR38166">
    <property type="entry name" value="C2H2-TYPE DOMAIN-CONTAINING PROTEIN-RELATED"/>
    <property type="match status" value="1"/>
</dbReference>
<feature type="compositionally biased region" description="Polar residues" evidence="1">
    <location>
        <begin position="305"/>
        <end position="324"/>
    </location>
</feature>
<dbReference type="GeneID" id="34597333"/>